<evidence type="ECO:0000256" key="1">
    <source>
        <dbReference type="ARBA" id="ARBA00005657"/>
    </source>
</evidence>
<evidence type="ECO:0000256" key="2">
    <source>
        <dbReference type="ARBA" id="ARBA00022980"/>
    </source>
</evidence>
<proteinExistence type="inferred from homology"/>
<dbReference type="AlphaFoldDB" id="A0A0J9V9E3"/>
<dbReference type="Proteomes" id="UP000053562">
    <property type="component" value="Unassembled WGS sequence"/>
</dbReference>
<dbReference type="OrthoDB" id="414309at2759"/>
<dbReference type="EMBL" id="KQ234166">
    <property type="protein sequence ID" value="KMZ82683.1"/>
    <property type="molecule type" value="Genomic_DNA"/>
</dbReference>
<sequence>MRVPGGNLPPAVKLISGWKPPGSSLPATWRRLFFSHSYSHGLAGGLAGGPLLMATSVGVGPRAMYPPLRVTPHGESSSCVEVPSARLPPQSYTKSKKDSVGEVTPLLYPHTKKTPLLSPPLSPHGFPPMNPPPRGSKPFSTKNIRGRLFYKRRPKQIPKLKKKNWRSKWLEGAPQKRGICLKVRVQTPKKPNSGLKKIARVRLSTGRIVSVYIPGIGHNLNTHNIILVRGGRCKDIPGCNYKAIRGVYDLLPVKNRLRGRSKYGVKLSEEKKKHLLERYNLKHIYIKKDVEQFNKYKWFNWFSYADGEKNLRQKPLEEDEPVPINIFHFNTHYRNRKVEQSRE</sequence>
<dbReference type="InterPro" id="IPR006032">
    <property type="entry name" value="Ribosomal_uS12"/>
</dbReference>
<evidence type="ECO:0000256" key="3">
    <source>
        <dbReference type="ARBA" id="ARBA00023274"/>
    </source>
</evidence>
<name>A0A0J9V9E3_PLAVI</name>
<dbReference type="Gene3D" id="2.40.50.140">
    <property type="entry name" value="Nucleic acid-binding proteins"/>
    <property type="match status" value="1"/>
</dbReference>
<dbReference type="InterPro" id="IPR012340">
    <property type="entry name" value="NA-bd_OB-fold"/>
</dbReference>
<dbReference type="PANTHER" id="PTHR11652">
    <property type="entry name" value="30S RIBOSOMAL PROTEIN S12 FAMILY MEMBER"/>
    <property type="match status" value="1"/>
</dbReference>
<evidence type="ECO:0000313" key="6">
    <source>
        <dbReference type="EMBL" id="KMZ82683.1"/>
    </source>
</evidence>
<reference evidence="6 7" key="1">
    <citation type="submission" date="2011-08" db="EMBL/GenBank/DDBJ databases">
        <title>The Genome Sequence of Plasmodium vivax India VII.</title>
        <authorList>
            <consortium name="The Broad Institute Genome Sequencing Platform"/>
            <consortium name="The Broad Institute Genome Sequencing Center for Infectious Disease"/>
            <person name="Neafsey D."/>
            <person name="Carlton J."/>
            <person name="Barnwell J."/>
            <person name="Collins W."/>
            <person name="Escalante A."/>
            <person name="Mullikin J."/>
            <person name="Saul A."/>
            <person name="Guigo R."/>
            <person name="Camara F."/>
            <person name="Young S.K."/>
            <person name="Zeng Q."/>
            <person name="Gargeya S."/>
            <person name="Fitzgerald M."/>
            <person name="Haas B."/>
            <person name="Abouelleil A."/>
            <person name="Alvarado L."/>
            <person name="Arachchi H.M."/>
            <person name="Berlin A."/>
            <person name="Brown A."/>
            <person name="Chapman S.B."/>
            <person name="Chen Z."/>
            <person name="Dunbar C."/>
            <person name="Freedman E."/>
            <person name="Gearin G."/>
            <person name="Gellesch M."/>
            <person name="Goldberg J."/>
            <person name="Griggs A."/>
            <person name="Gujja S."/>
            <person name="Heiman D."/>
            <person name="Howarth C."/>
            <person name="Larson L."/>
            <person name="Lui A."/>
            <person name="MacDonald P.J.P."/>
            <person name="Montmayeur A."/>
            <person name="Murphy C."/>
            <person name="Neiman D."/>
            <person name="Pearson M."/>
            <person name="Priest M."/>
            <person name="Roberts A."/>
            <person name="Saif S."/>
            <person name="Shea T."/>
            <person name="Shenoy N."/>
            <person name="Sisk P."/>
            <person name="Stolte C."/>
            <person name="Sykes S."/>
            <person name="Wortman J."/>
            <person name="Nusbaum C."/>
            <person name="Birren B."/>
        </authorList>
    </citation>
    <scope>NUCLEOTIDE SEQUENCE [LARGE SCALE GENOMIC DNA]</scope>
    <source>
        <strain evidence="6 7">India VII</strain>
    </source>
</reference>
<dbReference type="InterPro" id="IPR005679">
    <property type="entry name" value="Ribosomal_uS12_bac"/>
</dbReference>
<dbReference type="SUPFAM" id="SSF50249">
    <property type="entry name" value="Nucleic acid-binding proteins"/>
    <property type="match status" value="1"/>
</dbReference>
<dbReference type="NCBIfam" id="TIGR00981">
    <property type="entry name" value="rpsL_bact"/>
    <property type="match status" value="1"/>
</dbReference>
<dbReference type="FunFam" id="2.40.50.140:FF:000192">
    <property type="entry name" value="Mitochondrial ribosomal protein S12"/>
    <property type="match status" value="1"/>
</dbReference>
<gene>
    <name evidence="6" type="ORF">PVIIG_02468</name>
</gene>
<keyword evidence="2" id="KW-0689">Ribosomal protein</keyword>
<evidence type="ECO:0000256" key="4">
    <source>
        <dbReference type="ARBA" id="ARBA00043092"/>
    </source>
</evidence>
<feature type="region of interest" description="Disordered" evidence="5">
    <location>
        <begin position="74"/>
        <end position="98"/>
    </location>
</feature>
<keyword evidence="3" id="KW-0687">Ribonucleoprotein</keyword>
<dbReference type="GO" id="GO:0003735">
    <property type="term" value="F:structural constituent of ribosome"/>
    <property type="evidence" value="ECO:0007669"/>
    <property type="project" value="InterPro"/>
</dbReference>
<organism evidence="6 7">
    <name type="scientific">Plasmodium vivax India VII</name>
    <dbReference type="NCBI Taxonomy" id="1077284"/>
    <lineage>
        <taxon>Eukaryota</taxon>
        <taxon>Sar</taxon>
        <taxon>Alveolata</taxon>
        <taxon>Apicomplexa</taxon>
        <taxon>Aconoidasida</taxon>
        <taxon>Haemosporida</taxon>
        <taxon>Plasmodiidae</taxon>
        <taxon>Plasmodium</taxon>
        <taxon>Plasmodium (Plasmodium)</taxon>
    </lineage>
</organism>
<evidence type="ECO:0000313" key="7">
    <source>
        <dbReference type="Proteomes" id="UP000053562"/>
    </source>
</evidence>
<dbReference type="CDD" id="cd03368">
    <property type="entry name" value="Ribosomal_S12"/>
    <property type="match status" value="1"/>
</dbReference>
<evidence type="ECO:0000256" key="5">
    <source>
        <dbReference type="SAM" id="MobiDB-lite"/>
    </source>
</evidence>
<dbReference type="GO" id="GO:0006412">
    <property type="term" value="P:translation"/>
    <property type="evidence" value="ECO:0007669"/>
    <property type="project" value="InterPro"/>
</dbReference>
<dbReference type="GO" id="GO:0015935">
    <property type="term" value="C:small ribosomal subunit"/>
    <property type="evidence" value="ECO:0007669"/>
    <property type="project" value="InterPro"/>
</dbReference>
<dbReference type="Pfam" id="PF00164">
    <property type="entry name" value="Ribosom_S12_S23"/>
    <property type="match status" value="1"/>
</dbReference>
<protein>
    <recommendedName>
        <fullName evidence="4">Ribosomal protein S12, mitochondrial</fullName>
    </recommendedName>
</protein>
<dbReference type="PRINTS" id="PR01034">
    <property type="entry name" value="RIBOSOMALS12"/>
</dbReference>
<comment type="similarity">
    <text evidence="1">Belongs to the universal ribosomal protein uS12 family.</text>
</comment>
<accession>A0A0J9V9E3</accession>